<keyword evidence="3 6" id="KW-0689">Ribosomal protein</keyword>
<gene>
    <name evidence="6" type="ORF">STAS_19089</name>
</gene>
<protein>
    <recommendedName>
        <fullName evidence="5">30S ribosomal protein 3, chloroplastic</fullName>
    </recommendedName>
</protein>
<evidence type="ECO:0000313" key="7">
    <source>
        <dbReference type="Proteomes" id="UP000325081"/>
    </source>
</evidence>
<evidence type="ECO:0000256" key="1">
    <source>
        <dbReference type="ARBA" id="ARBA00008561"/>
    </source>
</evidence>
<reference evidence="7" key="1">
    <citation type="journal article" date="2019" name="Curr. Biol.">
        <title>Genome Sequence of Striga asiatica Provides Insight into the Evolution of Plant Parasitism.</title>
        <authorList>
            <person name="Yoshida S."/>
            <person name="Kim S."/>
            <person name="Wafula E.K."/>
            <person name="Tanskanen J."/>
            <person name="Kim Y.M."/>
            <person name="Honaas L."/>
            <person name="Yang Z."/>
            <person name="Spallek T."/>
            <person name="Conn C.E."/>
            <person name="Ichihashi Y."/>
            <person name="Cheong K."/>
            <person name="Cui S."/>
            <person name="Der J.P."/>
            <person name="Gundlach H."/>
            <person name="Jiao Y."/>
            <person name="Hori C."/>
            <person name="Ishida J.K."/>
            <person name="Kasahara H."/>
            <person name="Kiba T."/>
            <person name="Kim M.S."/>
            <person name="Koo N."/>
            <person name="Laohavisit A."/>
            <person name="Lee Y.H."/>
            <person name="Lumba S."/>
            <person name="McCourt P."/>
            <person name="Mortimer J.C."/>
            <person name="Mutuku J.M."/>
            <person name="Nomura T."/>
            <person name="Sasaki-Sekimoto Y."/>
            <person name="Seto Y."/>
            <person name="Wang Y."/>
            <person name="Wakatake T."/>
            <person name="Sakakibara H."/>
            <person name="Demura T."/>
            <person name="Yamaguchi S."/>
            <person name="Yoneyama K."/>
            <person name="Manabe R.I."/>
            <person name="Nelson D.C."/>
            <person name="Schulman A.H."/>
            <person name="Timko M.P."/>
            <person name="dePamphilis C.W."/>
            <person name="Choi D."/>
            <person name="Shirasu K."/>
        </authorList>
    </citation>
    <scope>NUCLEOTIDE SEQUENCE [LARGE SCALE GENOMIC DNA]</scope>
    <source>
        <strain evidence="7">cv. UVA1</strain>
    </source>
</reference>
<keyword evidence="4" id="KW-0687">Ribonucleoprotein</keyword>
<keyword evidence="7" id="KW-1185">Reference proteome</keyword>
<dbReference type="Proteomes" id="UP000325081">
    <property type="component" value="Unassembled WGS sequence"/>
</dbReference>
<dbReference type="EMBL" id="BKCP01006294">
    <property type="protein sequence ID" value="GER42324.1"/>
    <property type="molecule type" value="Genomic_DNA"/>
</dbReference>
<evidence type="ECO:0000313" key="6">
    <source>
        <dbReference type="EMBL" id="GER42324.1"/>
    </source>
</evidence>
<dbReference type="InterPro" id="IPR006924">
    <property type="entry name" value="Ribosomal_cS23-like"/>
</dbReference>
<dbReference type="InterPro" id="IPR038447">
    <property type="entry name" value="PSRP-3/Ycf65_sf"/>
</dbReference>
<proteinExistence type="inferred from homology"/>
<comment type="caution">
    <text evidence="6">The sequence shown here is derived from an EMBL/GenBank/DDBJ whole genome shotgun (WGS) entry which is preliminary data.</text>
</comment>
<evidence type="ECO:0000256" key="4">
    <source>
        <dbReference type="ARBA" id="ARBA00023274"/>
    </source>
</evidence>
<dbReference type="PANTHER" id="PTHR35108">
    <property type="entry name" value="30S RIBOSOMAL PROTEIN 3, CHLOROPLASTIC"/>
    <property type="match status" value="1"/>
</dbReference>
<dbReference type="GO" id="GO:1990904">
    <property type="term" value="C:ribonucleoprotein complex"/>
    <property type="evidence" value="ECO:0007669"/>
    <property type="project" value="UniProtKB-KW"/>
</dbReference>
<comment type="subunit">
    <text evidence="2">Part of the 30S ribosomal subunit.</text>
</comment>
<accession>A0A5A7QBA6</accession>
<dbReference type="Gene3D" id="3.30.390.140">
    <property type="match status" value="1"/>
</dbReference>
<dbReference type="AlphaFoldDB" id="A0A5A7QBA6"/>
<dbReference type="GO" id="GO:0005840">
    <property type="term" value="C:ribosome"/>
    <property type="evidence" value="ECO:0007669"/>
    <property type="project" value="UniProtKB-KW"/>
</dbReference>
<comment type="similarity">
    <text evidence="1">Belongs to the chloroplast-specific ribosomal protein cS23 family.</text>
</comment>
<evidence type="ECO:0000256" key="2">
    <source>
        <dbReference type="ARBA" id="ARBA00011458"/>
    </source>
</evidence>
<dbReference type="PANTHER" id="PTHR35108:SF1">
    <property type="entry name" value="OS04G0461100 PROTEIN"/>
    <property type="match status" value="1"/>
</dbReference>
<name>A0A5A7QBA6_STRAF</name>
<dbReference type="GO" id="GO:0003735">
    <property type="term" value="F:structural constituent of ribosome"/>
    <property type="evidence" value="ECO:0007669"/>
    <property type="project" value="InterPro"/>
</dbReference>
<dbReference type="OrthoDB" id="1918956at2759"/>
<organism evidence="6 7">
    <name type="scientific">Striga asiatica</name>
    <name type="common">Asiatic witchweed</name>
    <name type="synonym">Buchnera asiatica</name>
    <dbReference type="NCBI Taxonomy" id="4170"/>
    <lineage>
        <taxon>Eukaryota</taxon>
        <taxon>Viridiplantae</taxon>
        <taxon>Streptophyta</taxon>
        <taxon>Embryophyta</taxon>
        <taxon>Tracheophyta</taxon>
        <taxon>Spermatophyta</taxon>
        <taxon>Magnoliopsida</taxon>
        <taxon>eudicotyledons</taxon>
        <taxon>Gunneridae</taxon>
        <taxon>Pentapetalae</taxon>
        <taxon>asterids</taxon>
        <taxon>lamiids</taxon>
        <taxon>Lamiales</taxon>
        <taxon>Orobanchaceae</taxon>
        <taxon>Buchnereae</taxon>
        <taxon>Striga</taxon>
    </lineage>
</organism>
<sequence length="158" mass="17436">MSIAAGVQLCPTIRTSNLLLATKTPHNHFLLKPPTLSNPKLLKLTVLSSAGTLEAPTSGKEDGPTKKRMVVAKPTERPRLVLKFVWMEKNVGIAIDQVIPGGHGTIPVSPYYVWPRKDAWDELRAVLESKPWISRKQAVVLLNQATDIINLWQATADI</sequence>
<evidence type="ECO:0000256" key="3">
    <source>
        <dbReference type="ARBA" id="ARBA00022980"/>
    </source>
</evidence>
<dbReference type="GO" id="GO:0006412">
    <property type="term" value="P:translation"/>
    <property type="evidence" value="ECO:0007669"/>
    <property type="project" value="InterPro"/>
</dbReference>
<evidence type="ECO:0000256" key="5">
    <source>
        <dbReference type="ARBA" id="ARBA00035379"/>
    </source>
</evidence>
<dbReference type="Pfam" id="PF04839">
    <property type="entry name" value="PSRP-3_Ycf65"/>
    <property type="match status" value="1"/>
</dbReference>